<dbReference type="GO" id="GO:0003677">
    <property type="term" value="F:DNA binding"/>
    <property type="evidence" value="ECO:0007669"/>
    <property type="project" value="InterPro"/>
</dbReference>
<sequence>MKLTLRSLGRLAARALDVYQRSEAARPGTRAGTGRRRSPAPAPAGPRTAPRPEGLGEGLSEPYPGDWTGPLHPSYRPLSDGEPDPGEVVWTWVPFEEDHRRGKDRPVLVVDRAGDRLLCLMLTSRDRSNHVARDPDYVDVGAGPWDSRGRPSEVKLDRVLQVLPADVRREGAVLPEDRFRSVAEELRRRRG</sequence>
<dbReference type="InterPro" id="IPR011067">
    <property type="entry name" value="Plasmid_toxin/cell-grow_inhib"/>
</dbReference>
<organism evidence="4 5">
    <name type="scientific">Kocuria dechangensis</name>
    <dbReference type="NCBI Taxonomy" id="1176249"/>
    <lineage>
        <taxon>Bacteria</taxon>
        <taxon>Bacillati</taxon>
        <taxon>Actinomycetota</taxon>
        <taxon>Actinomycetes</taxon>
        <taxon>Micrococcales</taxon>
        <taxon>Micrococcaceae</taxon>
        <taxon>Kocuria</taxon>
    </lineage>
</organism>
<dbReference type="EMBL" id="BMEQ01000011">
    <property type="protein sequence ID" value="GGG59142.1"/>
    <property type="molecule type" value="Genomic_DNA"/>
</dbReference>
<evidence type="ECO:0000313" key="5">
    <source>
        <dbReference type="Proteomes" id="UP000638848"/>
    </source>
</evidence>
<dbReference type="SUPFAM" id="SSF50118">
    <property type="entry name" value="Cell growth inhibitor/plasmid maintenance toxic component"/>
    <property type="match status" value="1"/>
</dbReference>
<reference evidence="4" key="1">
    <citation type="journal article" date="2014" name="Int. J. Syst. Evol. Microbiol.">
        <title>Complete genome sequence of Corynebacterium casei LMG S-19264T (=DSM 44701T), isolated from a smear-ripened cheese.</title>
        <authorList>
            <consortium name="US DOE Joint Genome Institute (JGI-PGF)"/>
            <person name="Walter F."/>
            <person name="Albersmeier A."/>
            <person name="Kalinowski J."/>
            <person name="Ruckert C."/>
        </authorList>
    </citation>
    <scope>NUCLEOTIDE SEQUENCE</scope>
    <source>
        <strain evidence="4">CGMCC 1.12187</strain>
    </source>
</reference>
<reference evidence="4" key="2">
    <citation type="submission" date="2020-09" db="EMBL/GenBank/DDBJ databases">
        <authorList>
            <person name="Sun Q."/>
            <person name="Zhou Y."/>
        </authorList>
    </citation>
    <scope>NUCLEOTIDE SEQUENCE</scope>
    <source>
        <strain evidence="4">CGMCC 1.12187</strain>
    </source>
</reference>
<evidence type="ECO:0000256" key="3">
    <source>
        <dbReference type="SAM" id="MobiDB-lite"/>
    </source>
</evidence>
<dbReference type="RefSeq" id="WP_188537267.1">
    <property type="nucleotide sequence ID" value="NZ_BMEQ01000011.1"/>
</dbReference>
<dbReference type="Proteomes" id="UP000638848">
    <property type="component" value="Unassembled WGS sequence"/>
</dbReference>
<evidence type="ECO:0000256" key="1">
    <source>
        <dbReference type="ARBA" id="ARBA00007521"/>
    </source>
</evidence>
<gene>
    <name evidence="4" type="ORF">GCM10011374_22530</name>
</gene>
<dbReference type="InterPro" id="IPR003477">
    <property type="entry name" value="PemK-like"/>
</dbReference>
<comment type="similarity">
    <text evidence="1">Belongs to the PemK/MazF family.</text>
</comment>
<accession>A0A917GW61</accession>
<proteinExistence type="inferred from homology"/>
<keyword evidence="5" id="KW-1185">Reference proteome</keyword>
<protein>
    <recommendedName>
        <fullName evidence="6">PemK-like, MazF-like toxin of type II toxin-antitoxin system</fullName>
    </recommendedName>
</protein>
<keyword evidence="2" id="KW-1277">Toxin-antitoxin system</keyword>
<dbReference type="Pfam" id="PF02452">
    <property type="entry name" value="PemK_toxin"/>
    <property type="match status" value="1"/>
</dbReference>
<dbReference type="AlphaFoldDB" id="A0A917GW61"/>
<name>A0A917GW61_9MICC</name>
<comment type="caution">
    <text evidence="4">The sequence shown here is derived from an EMBL/GenBank/DDBJ whole genome shotgun (WGS) entry which is preliminary data.</text>
</comment>
<evidence type="ECO:0000256" key="2">
    <source>
        <dbReference type="ARBA" id="ARBA00022649"/>
    </source>
</evidence>
<evidence type="ECO:0008006" key="6">
    <source>
        <dbReference type="Google" id="ProtNLM"/>
    </source>
</evidence>
<dbReference type="Gene3D" id="2.30.30.110">
    <property type="match status" value="1"/>
</dbReference>
<evidence type="ECO:0000313" key="4">
    <source>
        <dbReference type="EMBL" id="GGG59142.1"/>
    </source>
</evidence>
<feature type="region of interest" description="Disordered" evidence="3">
    <location>
        <begin position="16"/>
        <end position="83"/>
    </location>
</feature>